<dbReference type="Pfam" id="PF00639">
    <property type="entry name" value="Rotamase"/>
    <property type="match status" value="1"/>
</dbReference>
<keyword evidence="4 6" id="KW-0697">Rotamase</keyword>
<dbReference type="PROSITE" id="PS50198">
    <property type="entry name" value="PPIC_PPIASE_2"/>
    <property type="match status" value="1"/>
</dbReference>
<gene>
    <name evidence="8" type="ORF">H6G03_22600</name>
</gene>
<keyword evidence="3" id="KW-0732">Signal</keyword>
<dbReference type="InterPro" id="IPR046357">
    <property type="entry name" value="PPIase_dom_sf"/>
</dbReference>
<sequence>MTELYRAGNRAIAAAEMLVLLNKYQLMPQFLRGLIVDRELAEIEVSEEESKAAIAQAQAQYQLSTPEALQAWLSAQGLSVEQFEEIVVRPLRVEKFKQATWGGKVESYFLTRKSFLDQVIYSLIRTKDLGLAQEIYFRIQEGEQSFAELAKQYSQGPEANTGGVLGPVPIRQPHPTIGQLLTVSQPGQLWPPRALAEWFVIIRLEKFIPAQLDEPMRRRLIDEMFETWLAEQVKQMGPLSLMEQTQESAAIT</sequence>
<keyword evidence="9" id="KW-1185">Reference proteome</keyword>
<dbReference type="AlphaFoldDB" id="A0A926VGY7"/>
<organism evidence="8 9">
    <name type="scientific">Aerosakkonema funiforme FACHB-1375</name>
    <dbReference type="NCBI Taxonomy" id="2949571"/>
    <lineage>
        <taxon>Bacteria</taxon>
        <taxon>Bacillati</taxon>
        <taxon>Cyanobacteriota</taxon>
        <taxon>Cyanophyceae</taxon>
        <taxon>Oscillatoriophycideae</taxon>
        <taxon>Aerosakkonematales</taxon>
        <taxon>Aerosakkonemataceae</taxon>
        <taxon>Aerosakkonema</taxon>
    </lineage>
</organism>
<dbReference type="Proteomes" id="UP000641646">
    <property type="component" value="Unassembled WGS sequence"/>
</dbReference>
<keyword evidence="5 6" id="KW-0413">Isomerase</keyword>
<comment type="caution">
    <text evidence="8">The sequence shown here is derived from an EMBL/GenBank/DDBJ whole genome shotgun (WGS) entry which is preliminary data.</text>
</comment>
<reference evidence="8" key="1">
    <citation type="journal article" date="2015" name="ISME J.">
        <title>Draft Genome Sequence of Streptomyces incarnatus NRRL8089, which Produces the Nucleoside Antibiotic Sinefungin.</title>
        <authorList>
            <person name="Oshima K."/>
            <person name="Hattori M."/>
            <person name="Shimizu H."/>
            <person name="Fukuda K."/>
            <person name="Nemoto M."/>
            <person name="Inagaki K."/>
            <person name="Tamura T."/>
        </authorList>
    </citation>
    <scope>NUCLEOTIDE SEQUENCE</scope>
    <source>
        <strain evidence="8">FACHB-1375</strain>
    </source>
</reference>
<dbReference type="InterPro" id="IPR000297">
    <property type="entry name" value="PPIase_PpiC"/>
</dbReference>
<comment type="catalytic activity">
    <reaction evidence="1">
        <text>[protein]-peptidylproline (omega=180) = [protein]-peptidylproline (omega=0)</text>
        <dbReference type="Rhea" id="RHEA:16237"/>
        <dbReference type="Rhea" id="RHEA-COMP:10747"/>
        <dbReference type="Rhea" id="RHEA-COMP:10748"/>
        <dbReference type="ChEBI" id="CHEBI:83833"/>
        <dbReference type="ChEBI" id="CHEBI:83834"/>
        <dbReference type="EC" id="5.2.1.8"/>
    </reaction>
</comment>
<protein>
    <recommendedName>
        <fullName evidence="2">peptidylprolyl isomerase</fullName>
        <ecNumber evidence="2">5.2.1.8</ecNumber>
    </recommendedName>
</protein>
<evidence type="ECO:0000259" key="7">
    <source>
        <dbReference type="PROSITE" id="PS50198"/>
    </source>
</evidence>
<accession>A0A926VGY7</accession>
<dbReference type="RefSeq" id="WP_190469000.1">
    <property type="nucleotide sequence ID" value="NZ_JACJPW010000065.1"/>
</dbReference>
<evidence type="ECO:0000313" key="8">
    <source>
        <dbReference type="EMBL" id="MBD2183821.1"/>
    </source>
</evidence>
<dbReference type="InterPro" id="IPR050245">
    <property type="entry name" value="PrsA_foldase"/>
</dbReference>
<dbReference type="SUPFAM" id="SSF109998">
    <property type="entry name" value="Triger factor/SurA peptide-binding domain-like"/>
    <property type="match status" value="1"/>
</dbReference>
<feature type="domain" description="PpiC" evidence="7">
    <location>
        <begin position="123"/>
        <end position="206"/>
    </location>
</feature>
<proteinExistence type="predicted"/>
<dbReference type="InterPro" id="IPR027304">
    <property type="entry name" value="Trigger_fact/SurA_dom_sf"/>
</dbReference>
<dbReference type="PANTHER" id="PTHR47245">
    <property type="entry name" value="PEPTIDYLPROLYL ISOMERASE"/>
    <property type="match status" value="1"/>
</dbReference>
<dbReference type="Gene3D" id="1.10.4030.10">
    <property type="entry name" value="Porin chaperone SurA, peptide-binding domain"/>
    <property type="match status" value="1"/>
</dbReference>
<name>A0A926VGY7_9CYAN</name>
<evidence type="ECO:0000313" key="9">
    <source>
        <dbReference type="Proteomes" id="UP000641646"/>
    </source>
</evidence>
<dbReference type="GO" id="GO:0003755">
    <property type="term" value="F:peptidyl-prolyl cis-trans isomerase activity"/>
    <property type="evidence" value="ECO:0007669"/>
    <property type="project" value="UniProtKB-KW"/>
</dbReference>
<dbReference type="EC" id="5.2.1.8" evidence="2"/>
<evidence type="ECO:0000256" key="2">
    <source>
        <dbReference type="ARBA" id="ARBA00013194"/>
    </source>
</evidence>
<evidence type="ECO:0000256" key="4">
    <source>
        <dbReference type="ARBA" id="ARBA00023110"/>
    </source>
</evidence>
<dbReference type="EMBL" id="JACJPW010000065">
    <property type="protein sequence ID" value="MBD2183821.1"/>
    <property type="molecule type" value="Genomic_DNA"/>
</dbReference>
<evidence type="ECO:0000256" key="5">
    <source>
        <dbReference type="ARBA" id="ARBA00023235"/>
    </source>
</evidence>
<dbReference type="PANTHER" id="PTHR47245:SF1">
    <property type="entry name" value="FOLDASE PROTEIN PRSA"/>
    <property type="match status" value="1"/>
</dbReference>
<evidence type="ECO:0000256" key="1">
    <source>
        <dbReference type="ARBA" id="ARBA00000971"/>
    </source>
</evidence>
<dbReference type="SUPFAM" id="SSF54534">
    <property type="entry name" value="FKBP-like"/>
    <property type="match status" value="1"/>
</dbReference>
<evidence type="ECO:0000256" key="3">
    <source>
        <dbReference type="ARBA" id="ARBA00022729"/>
    </source>
</evidence>
<dbReference type="Gene3D" id="3.10.50.40">
    <property type="match status" value="1"/>
</dbReference>
<evidence type="ECO:0000256" key="6">
    <source>
        <dbReference type="PROSITE-ProRule" id="PRU00278"/>
    </source>
</evidence>
<reference evidence="8" key="2">
    <citation type="submission" date="2020-08" db="EMBL/GenBank/DDBJ databases">
        <authorList>
            <person name="Chen M."/>
            <person name="Teng W."/>
            <person name="Zhao L."/>
            <person name="Hu C."/>
            <person name="Zhou Y."/>
            <person name="Han B."/>
            <person name="Song L."/>
            <person name="Shu W."/>
        </authorList>
    </citation>
    <scope>NUCLEOTIDE SEQUENCE</scope>
    <source>
        <strain evidence="8">FACHB-1375</strain>
    </source>
</reference>